<evidence type="ECO:0000313" key="4">
    <source>
        <dbReference type="Proteomes" id="UP000002668"/>
    </source>
</evidence>
<dbReference type="eggNOG" id="KOG1202">
    <property type="taxonomic scope" value="Eukaryota"/>
</dbReference>
<dbReference type="Proteomes" id="UP000002668">
    <property type="component" value="Genome"/>
</dbReference>
<dbReference type="VEuPathDB" id="FungiDB:LEMA_P086740.1"/>
<dbReference type="AlphaFoldDB" id="E5A740"/>
<dbReference type="InterPro" id="IPR036291">
    <property type="entry name" value="NAD(P)-bd_dom_sf"/>
</dbReference>
<dbReference type="STRING" id="985895.E5A740"/>
<dbReference type="SUPFAM" id="SSF51735">
    <property type="entry name" value="NAD(P)-binding Rossmann-fold domains"/>
    <property type="match status" value="1"/>
</dbReference>
<dbReference type="OMA" id="PVYQVEN"/>
<dbReference type="OrthoDB" id="429813at2759"/>
<dbReference type="InParanoid" id="E5A740"/>
<evidence type="ECO:0000256" key="2">
    <source>
        <dbReference type="ARBA" id="ARBA00022553"/>
    </source>
</evidence>
<dbReference type="Gene3D" id="3.40.50.720">
    <property type="entry name" value="NAD(P)-binding Rossmann-like Domain"/>
    <property type="match status" value="1"/>
</dbReference>
<dbReference type="EMBL" id="FP929136">
    <property type="protein sequence ID" value="CBX99435.1"/>
    <property type="molecule type" value="Genomic_DNA"/>
</dbReference>
<sequence length="286" mass="31610">MHSKWTLKRFNPQLQIMSHLLHFARAISLQRPPPSPPLTFLFISSIATIGYHPLHTHSPIVPESRVPIASVLPTGYGEAKYICERMLDATLHLHPTRFRAAALRLGQIAGSARNGHWNPMEHVSFLVKSSQTLGALPNLPGTAGWTTADDVAGTVLDICMQHGDVKLRPIYHVENPVRQPWSHMLSVLADALGIAGDGSGIIPFEEWVGRVRDWKIVEDNRAEGRNPAYLLVDFLEEHFVRMSCGGLLMGTRGARGHSATLSGVLGVEDALIRRFVEGWRGMGFLD</sequence>
<evidence type="ECO:0000256" key="1">
    <source>
        <dbReference type="ARBA" id="ARBA00022450"/>
    </source>
</evidence>
<evidence type="ECO:0008006" key="5">
    <source>
        <dbReference type="Google" id="ProtNLM"/>
    </source>
</evidence>
<dbReference type="HOGENOM" id="CLU_990419_0_0_1"/>
<proteinExistence type="predicted"/>
<evidence type="ECO:0000313" key="3">
    <source>
        <dbReference type="EMBL" id="CBX99435.1"/>
    </source>
</evidence>
<dbReference type="InterPro" id="IPR051414">
    <property type="entry name" value="Adenylate-forming_Reductase"/>
</dbReference>
<gene>
    <name evidence="3" type="ORF">LEMA_P086740.1</name>
</gene>
<dbReference type="PANTHER" id="PTHR43439">
    <property type="entry name" value="PHENYLACETATE-COENZYME A LIGASE"/>
    <property type="match status" value="1"/>
</dbReference>
<name>E5A740_LEPMJ</name>
<reference evidence="4" key="1">
    <citation type="journal article" date="2011" name="Nat. Commun.">
        <title>Effector diversification within compartments of the Leptosphaeria maculans genome affected by Repeat-Induced Point mutations.</title>
        <authorList>
            <person name="Rouxel T."/>
            <person name="Grandaubert J."/>
            <person name="Hane J.K."/>
            <person name="Hoede C."/>
            <person name="van de Wouw A.P."/>
            <person name="Couloux A."/>
            <person name="Dominguez V."/>
            <person name="Anthouard V."/>
            <person name="Bally P."/>
            <person name="Bourras S."/>
            <person name="Cozijnsen A.J."/>
            <person name="Ciuffetti L.M."/>
            <person name="Degrave A."/>
            <person name="Dilmaghani A."/>
            <person name="Duret L."/>
            <person name="Fudal I."/>
            <person name="Goodwin S.B."/>
            <person name="Gout L."/>
            <person name="Glaser N."/>
            <person name="Linglin J."/>
            <person name="Kema G.H.J."/>
            <person name="Lapalu N."/>
            <person name="Lawrence C.B."/>
            <person name="May K."/>
            <person name="Meyer M."/>
            <person name="Ollivier B."/>
            <person name="Poulain J."/>
            <person name="Schoch C.L."/>
            <person name="Simon A."/>
            <person name="Spatafora J.W."/>
            <person name="Stachowiak A."/>
            <person name="Turgeon B.G."/>
            <person name="Tyler B.M."/>
            <person name="Vincent D."/>
            <person name="Weissenbach J."/>
            <person name="Amselem J."/>
            <person name="Quesneville H."/>
            <person name="Oliver R.P."/>
            <person name="Wincker P."/>
            <person name="Balesdent M.-H."/>
            <person name="Howlett B.J."/>
        </authorList>
    </citation>
    <scope>NUCLEOTIDE SEQUENCE [LARGE SCALE GENOMIC DNA]</scope>
    <source>
        <strain evidence="4">JN3 / isolate v23.1.3 / race Av1-4-5-6-7-8</strain>
    </source>
</reference>
<keyword evidence="2" id="KW-0597">Phosphoprotein</keyword>
<accession>E5A740</accession>
<keyword evidence="1" id="KW-0596">Phosphopantetheine</keyword>
<dbReference type="PANTHER" id="PTHR43439:SF2">
    <property type="entry name" value="ENZYME, PUTATIVE (JCVI)-RELATED"/>
    <property type="match status" value="1"/>
</dbReference>
<protein>
    <recommendedName>
        <fullName evidence="5">Thioester reductase (TE) domain-containing protein</fullName>
    </recommendedName>
</protein>
<keyword evidence="4" id="KW-1185">Reference proteome</keyword>
<organism evidence="3 4">
    <name type="scientific">Leptosphaeria maculans (strain JN3 / isolate v23.1.3 / race Av1-4-5-6-7-8)</name>
    <name type="common">Blackleg fungus</name>
    <name type="synonym">Phoma lingam</name>
    <dbReference type="NCBI Taxonomy" id="985895"/>
    <lineage>
        <taxon>Eukaryota</taxon>
        <taxon>Fungi</taxon>
        <taxon>Dikarya</taxon>
        <taxon>Ascomycota</taxon>
        <taxon>Pezizomycotina</taxon>
        <taxon>Dothideomycetes</taxon>
        <taxon>Pleosporomycetidae</taxon>
        <taxon>Pleosporales</taxon>
        <taxon>Pleosporineae</taxon>
        <taxon>Leptosphaeriaceae</taxon>
        <taxon>Plenodomus</taxon>
        <taxon>Plenodomus lingam/Leptosphaeria maculans species complex</taxon>
    </lineage>
</organism>